<dbReference type="InterPro" id="IPR050595">
    <property type="entry name" value="Bact_response_regulator"/>
</dbReference>
<dbReference type="Pfam" id="PF12728">
    <property type="entry name" value="HTH_17"/>
    <property type="match status" value="1"/>
</dbReference>
<organism evidence="4 5">
    <name type="scientific">Desulfopila aestuarii DSM 18488</name>
    <dbReference type="NCBI Taxonomy" id="1121416"/>
    <lineage>
        <taxon>Bacteria</taxon>
        <taxon>Pseudomonadati</taxon>
        <taxon>Thermodesulfobacteriota</taxon>
        <taxon>Desulfobulbia</taxon>
        <taxon>Desulfobulbales</taxon>
        <taxon>Desulfocapsaceae</taxon>
        <taxon>Desulfopila</taxon>
    </lineage>
</organism>
<sequence>MIQERDFYTIPQAARICGVDRTTMWSWVKSGSVEALVTPGGHHRILQCEIDKLLKKAQALPEKKSRARTVLVVDDEPLVLKTFTRLLKRKNYQVETASDGFQAGMKVVQLKPDLVVLDLFMPGIDGFEVCRTIKTNPELKSILVIAMTGQDSPENESRILGEGADFYVTKTANSRQILDLIDSSFEVNDES</sequence>
<reference evidence="4 5" key="1">
    <citation type="submission" date="2016-12" db="EMBL/GenBank/DDBJ databases">
        <authorList>
            <person name="Song W.-J."/>
            <person name="Kurnit D.M."/>
        </authorList>
    </citation>
    <scope>NUCLEOTIDE SEQUENCE [LARGE SCALE GENOMIC DNA]</scope>
    <source>
        <strain evidence="4 5">DSM 18488</strain>
    </source>
</reference>
<evidence type="ECO:0000256" key="1">
    <source>
        <dbReference type="ARBA" id="ARBA00022553"/>
    </source>
</evidence>
<dbReference type="OrthoDB" id="5416564at2"/>
<dbReference type="GO" id="GO:0000160">
    <property type="term" value="P:phosphorelay signal transduction system"/>
    <property type="evidence" value="ECO:0007669"/>
    <property type="project" value="InterPro"/>
</dbReference>
<dbReference type="SMART" id="SM00448">
    <property type="entry name" value="REC"/>
    <property type="match status" value="1"/>
</dbReference>
<dbReference type="InterPro" id="IPR011006">
    <property type="entry name" value="CheY-like_superfamily"/>
</dbReference>
<dbReference type="PROSITE" id="PS50110">
    <property type="entry name" value="RESPONSE_REGULATORY"/>
    <property type="match status" value="1"/>
</dbReference>
<dbReference type="SUPFAM" id="SSF52172">
    <property type="entry name" value="CheY-like"/>
    <property type="match status" value="1"/>
</dbReference>
<evidence type="ECO:0000256" key="2">
    <source>
        <dbReference type="PROSITE-ProRule" id="PRU00169"/>
    </source>
</evidence>
<feature type="domain" description="Response regulatory" evidence="3">
    <location>
        <begin position="69"/>
        <end position="185"/>
    </location>
</feature>
<feature type="modified residue" description="4-aspartylphosphate" evidence="2">
    <location>
        <position position="118"/>
    </location>
</feature>
<evidence type="ECO:0000313" key="4">
    <source>
        <dbReference type="EMBL" id="SHO51601.1"/>
    </source>
</evidence>
<dbReference type="AlphaFoldDB" id="A0A1M7YG91"/>
<evidence type="ECO:0000259" key="3">
    <source>
        <dbReference type="PROSITE" id="PS50110"/>
    </source>
</evidence>
<name>A0A1M7YG91_9BACT</name>
<dbReference type="InterPro" id="IPR001789">
    <property type="entry name" value="Sig_transdc_resp-reg_receiver"/>
</dbReference>
<dbReference type="Gene3D" id="3.40.50.2300">
    <property type="match status" value="1"/>
</dbReference>
<keyword evidence="5" id="KW-1185">Reference proteome</keyword>
<dbReference type="Proteomes" id="UP000184603">
    <property type="component" value="Unassembled WGS sequence"/>
</dbReference>
<gene>
    <name evidence="4" type="ORF">SAMN02745220_04089</name>
</gene>
<dbReference type="EMBL" id="FRFE01000026">
    <property type="protein sequence ID" value="SHO51601.1"/>
    <property type="molecule type" value="Genomic_DNA"/>
</dbReference>
<dbReference type="PANTHER" id="PTHR44591:SF3">
    <property type="entry name" value="RESPONSE REGULATORY DOMAIN-CONTAINING PROTEIN"/>
    <property type="match status" value="1"/>
</dbReference>
<accession>A0A1M7YG91</accession>
<dbReference type="PANTHER" id="PTHR44591">
    <property type="entry name" value="STRESS RESPONSE REGULATOR PROTEIN 1"/>
    <property type="match status" value="1"/>
</dbReference>
<dbReference type="Pfam" id="PF00072">
    <property type="entry name" value="Response_reg"/>
    <property type="match status" value="1"/>
</dbReference>
<protein>
    <submittedName>
        <fullName evidence="4">Helix-turn-helix domain-containing protein</fullName>
    </submittedName>
</protein>
<dbReference type="RefSeq" id="WP_073615515.1">
    <property type="nucleotide sequence ID" value="NZ_FRFE01000026.1"/>
</dbReference>
<keyword evidence="1 2" id="KW-0597">Phosphoprotein</keyword>
<dbReference type="InterPro" id="IPR041657">
    <property type="entry name" value="HTH_17"/>
</dbReference>
<dbReference type="STRING" id="1121416.SAMN02745220_04089"/>
<evidence type="ECO:0000313" key="5">
    <source>
        <dbReference type="Proteomes" id="UP000184603"/>
    </source>
</evidence>
<proteinExistence type="predicted"/>